<keyword evidence="2" id="KW-0808">Transferase</keyword>
<reference evidence="3" key="1">
    <citation type="submission" date="2016-10" db="EMBL/GenBank/DDBJ databases">
        <authorList>
            <person name="Varghese N."/>
            <person name="Submissions S."/>
        </authorList>
    </citation>
    <scope>NUCLEOTIDE SEQUENCE [LARGE SCALE GENOMIC DNA]</scope>
    <source>
        <strain evidence="3">DSM 21368</strain>
    </source>
</reference>
<dbReference type="SUPFAM" id="SSF46785">
    <property type="entry name" value="Winged helix' DNA-binding domain"/>
    <property type="match status" value="1"/>
</dbReference>
<dbReference type="InterPro" id="IPR043129">
    <property type="entry name" value="ATPase_NBD"/>
</dbReference>
<keyword evidence="3" id="KW-1185">Reference proteome</keyword>
<accession>A0A1H5M448</accession>
<dbReference type="PANTHER" id="PTHR18964">
    <property type="entry name" value="ROK (REPRESSOR, ORF, KINASE) FAMILY"/>
    <property type="match status" value="1"/>
</dbReference>
<dbReference type="GO" id="GO:0016301">
    <property type="term" value="F:kinase activity"/>
    <property type="evidence" value="ECO:0007669"/>
    <property type="project" value="UniProtKB-KW"/>
</dbReference>
<dbReference type="Gene3D" id="1.10.10.10">
    <property type="entry name" value="Winged helix-like DNA-binding domain superfamily/Winged helix DNA-binding domain"/>
    <property type="match status" value="1"/>
</dbReference>
<dbReference type="AlphaFoldDB" id="A0A1H5M448"/>
<evidence type="ECO:0000313" key="3">
    <source>
        <dbReference type="Proteomes" id="UP000199220"/>
    </source>
</evidence>
<dbReference type="InterPro" id="IPR036388">
    <property type="entry name" value="WH-like_DNA-bd_sf"/>
</dbReference>
<organism evidence="2 3">
    <name type="scientific">Ruania alba</name>
    <dbReference type="NCBI Taxonomy" id="648782"/>
    <lineage>
        <taxon>Bacteria</taxon>
        <taxon>Bacillati</taxon>
        <taxon>Actinomycetota</taxon>
        <taxon>Actinomycetes</taxon>
        <taxon>Micrococcales</taxon>
        <taxon>Ruaniaceae</taxon>
        <taxon>Ruania</taxon>
    </lineage>
</organism>
<evidence type="ECO:0000256" key="1">
    <source>
        <dbReference type="ARBA" id="ARBA00006479"/>
    </source>
</evidence>
<dbReference type="Pfam" id="PF00480">
    <property type="entry name" value="ROK"/>
    <property type="match status" value="1"/>
</dbReference>
<dbReference type="SUPFAM" id="SSF53067">
    <property type="entry name" value="Actin-like ATPase domain"/>
    <property type="match status" value="2"/>
</dbReference>
<comment type="similarity">
    <text evidence="1">Belongs to the ROK (NagC/XylR) family.</text>
</comment>
<sequence>MRMPGTSTQLMVRQRNSTAAAIVRALLAEGPLGRKELAASTGASFTTITKLVTELLERGDLEEIPQARPRRSAGRPTIPIDVPQRGRVLLGAHLHPQHTSCGAYTLRGEQLLYRSLPTAAHTSQERIGEVVGLVRDVADAVGVDAVLGIGVSKPWDEFWAGPRPQQVVDVDHTGLLDGLRARIDLPIRVDSNVQALALDQHWWDGYDGNVLSILVGRSVRIAQMRGDSLVLEGPTGGGVVSHLVVPGSTAPCNCGQTGCVRVTCTDDALLTQAVDAGLLPSDAMQRDLYPPAAADSPGLADLRRCRALALGQFVPLLMGLLQPDQTVISGPLGTQDEIQECLELIRTRHAELTGHTARVHRHARFGPETWPRASAALALDSYLAAPLAIERGTPASGNLAAADQSAGT</sequence>
<gene>
    <name evidence="2" type="ORF">SAMN04488554_3139</name>
</gene>
<dbReference type="InterPro" id="IPR036390">
    <property type="entry name" value="WH_DNA-bd_sf"/>
</dbReference>
<name>A0A1H5M448_9MICO</name>
<keyword evidence="2" id="KW-0418">Kinase</keyword>
<dbReference type="STRING" id="648782.SAMN04488554_3139"/>
<dbReference type="InterPro" id="IPR000600">
    <property type="entry name" value="ROK"/>
</dbReference>
<protein>
    <submittedName>
        <fullName evidence="2">Sugar kinase of the NBD/HSP70 family, may contain an N-terminal HTH domain</fullName>
    </submittedName>
</protein>
<dbReference type="Proteomes" id="UP000199220">
    <property type="component" value="Unassembled WGS sequence"/>
</dbReference>
<evidence type="ECO:0000313" key="2">
    <source>
        <dbReference type="EMBL" id="SEE84035.1"/>
    </source>
</evidence>
<dbReference type="Gene3D" id="3.30.420.40">
    <property type="match status" value="2"/>
</dbReference>
<proteinExistence type="inferred from homology"/>
<dbReference type="PANTHER" id="PTHR18964:SF149">
    <property type="entry name" value="BIFUNCTIONAL UDP-N-ACETYLGLUCOSAMINE 2-EPIMERASE_N-ACETYLMANNOSAMINE KINASE"/>
    <property type="match status" value="1"/>
</dbReference>
<dbReference type="EMBL" id="FNTX01000002">
    <property type="protein sequence ID" value="SEE84035.1"/>
    <property type="molecule type" value="Genomic_DNA"/>
</dbReference>